<gene>
    <name evidence="1" type="ORF">HGM15179_020682</name>
</gene>
<name>A0A8K1FYC4_9PASS</name>
<protein>
    <submittedName>
        <fullName evidence="1">Uncharacterized protein</fullName>
    </submittedName>
</protein>
<sequence>QDAPSALGDKARVEAITEATAKATARARDLWDETTGWGTAGDSLVASAWKLLVALASAVAARHVPVVVVPTVVGEEPVGATRQVGVATRRGQQEEEAWELLGWLGDMKATLEVTKEASCNVPAATVAAVAMAEWLWEASTCLATCHLLETLGDIHRLLSSVLGSSGGPCGHTVAEWCQKAIKGIPRLLGGQ</sequence>
<keyword evidence="2" id="KW-1185">Reference proteome</keyword>
<feature type="non-terminal residue" evidence="1">
    <location>
        <position position="1"/>
    </location>
</feature>
<evidence type="ECO:0000313" key="1">
    <source>
        <dbReference type="EMBL" id="TRZ06426.1"/>
    </source>
</evidence>
<evidence type="ECO:0000313" key="2">
    <source>
        <dbReference type="Proteomes" id="UP000796761"/>
    </source>
</evidence>
<dbReference type="Proteomes" id="UP000796761">
    <property type="component" value="Unassembled WGS sequence"/>
</dbReference>
<organism evidence="1 2">
    <name type="scientific">Zosterops borbonicus</name>
    <dbReference type="NCBI Taxonomy" id="364589"/>
    <lineage>
        <taxon>Eukaryota</taxon>
        <taxon>Metazoa</taxon>
        <taxon>Chordata</taxon>
        <taxon>Craniata</taxon>
        <taxon>Vertebrata</taxon>
        <taxon>Euteleostomi</taxon>
        <taxon>Archelosauria</taxon>
        <taxon>Archosauria</taxon>
        <taxon>Dinosauria</taxon>
        <taxon>Saurischia</taxon>
        <taxon>Theropoda</taxon>
        <taxon>Coelurosauria</taxon>
        <taxon>Aves</taxon>
        <taxon>Neognathae</taxon>
        <taxon>Neoaves</taxon>
        <taxon>Telluraves</taxon>
        <taxon>Australaves</taxon>
        <taxon>Passeriformes</taxon>
        <taxon>Sylvioidea</taxon>
        <taxon>Zosteropidae</taxon>
        <taxon>Zosterops</taxon>
    </lineage>
</organism>
<accession>A0A8K1FYC4</accession>
<dbReference type="EMBL" id="SWJQ01002516">
    <property type="protein sequence ID" value="TRZ06426.1"/>
    <property type="molecule type" value="Genomic_DNA"/>
</dbReference>
<reference evidence="1" key="1">
    <citation type="submission" date="2019-04" db="EMBL/GenBank/DDBJ databases">
        <title>Genome assembly of Zosterops borbonicus 15179.</title>
        <authorList>
            <person name="Leroy T."/>
            <person name="Anselmetti Y."/>
            <person name="Tilak M.-K."/>
            <person name="Nabholz B."/>
        </authorList>
    </citation>
    <scope>NUCLEOTIDE SEQUENCE</scope>
    <source>
        <strain evidence="1">HGM_15179</strain>
        <tissue evidence="1">Muscle</tissue>
    </source>
</reference>
<comment type="caution">
    <text evidence="1">The sequence shown here is derived from an EMBL/GenBank/DDBJ whole genome shotgun (WGS) entry which is preliminary data.</text>
</comment>
<proteinExistence type="predicted"/>
<dbReference type="AlphaFoldDB" id="A0A8K1FYC4"/>